<dbReference type="KEGG" id="cci:CC1G_11071"/>
<organism evidence="2 3">
    <name type="scientific">Coprinopsis cinerea (strain Okayama-7 / 130 / ATCC MYA-4618 / FGSC 9003)</name>
    <name type="common">Inky cap fungus</name>
    <name type="synonym">Hormographiella aspergillata</name>
    <dbReference type="NCBI Taxonomy" id="240176"/>
    <lineage>
        <taxon>Eukaryota</taxon>
        <taxon>Fungi</taxon>
        <taxon>Dikarya</taxon>
        <taxon>Basidiomycota</taxon>
        <taxon>Agaricomycotina</taxon>
        <taxon>Agaricomycetes</taxon>
        <taxon>Agaricomycetidae</taxon>
        <taxon>Agaricales</taxon>
        <taxon>Agaricineae</taxon>
        <taxon>Psathyrellaceae</taxon>
        <taxon>Coprinopsis</taxon>
    </lineage>
</organism>
<keyword evidence="1" id="KW-0472">Membrane</keyword>
<keyword evidence="1" id="KW-0812">Transmembrane</keyword>
<name>A8NCA2_COPC7</name>
<dbReference type="VEuPathDB" id="FungiDB:CC1G_11071"/>
<dbReference type="EMBL" id="AACS02000009">
    <property type="protein sequence ID" value="EAU89375.2"/>
    <property type="molecule type" value="Genomic_DNA"/>
</dbReference>
<dbReference type="InParanoid" id="A8NCA2"/>
<accession>A8NCA2</accession>
<feature type="transmembrane region" description="Helical" evidence="1">
    <location>
        <begin position="80"/>
        <end position="101"/>
    </location>
</feature>
<dbReference type="AlphaFoldDB" id="A8NCA2"/>
<reference evidence="2 3" key="1">
    <citation type="journal article" date="2010" name="Proc. Natl. Acad. Sci. U.S.A.">
        <title>Insights into evolution of multicellular fungi from the assembled chromosomes of the mushroom Coprinopsis cinerea (Coprinus cinereus).</title>
        <authorList>
            <person name="Stajich J.E."/>
            <person name="Wilke S.K."/>
            <person name="Ahren D."/>
            <person name="Au C.H."/>
            <person name="Birren B.W."/>
            <person name="Borodovsky M."/>
            <person name="Burns C."/>
            <person name="Canback B."/>
            <person name="Casselton L.A."/>
            <person name="Cheng C.K."/>
            <person name="Deng J."/>
            <person name="Dietrich F.S."/>
            <person name="Fargo D.C."/>
            <person name="Farman M.L."/>
            <person name="Gathman A.C."/>
            <person name="Goldberg J."/>
            <person name="Guigo R."/>
            <person name="Hoegger P.J."/>
            <person name="Hooker J.B."/>
            <person name="Huggins A."/>
            <person name="James T.Y."/>
            <person name="Kamada T."/>
            <person name="Kilaru S."/>
            <person name="Kodira C."/>
            <person name="Kues U."/>
            <person name="Kupfer D."/>
            <person name="Kwan H.S."/>
            <person name="Lomsadze A."/>
            <person name="Li W."/>
            <person name="Lilly W.W."/>
            <person name="Ma L.J."/>
            <person name="Mackey A.J."/>
            <person name="Manning G."/>
            <person name="Martin F."/>
            <person name="Muraguchi H."/>
            <person name="Natvig D.O."/>
            <person name="Palmerini H."/>
            <person name="Ramesh M.A."/>
            <person name="Rehmeyer C.J."/>
            <person name="Roe B.A."/>
            <person name="Shenoy N."/>
            <person name="Stanke M."/>
            <person name="Ter-Hovhannisyan V."/>
            <person name="Tunlid A."/>
            <person name="Velagapudi R."/>
            <person name="Vision T.J."/>
            <person name="Zeng Q."/>
            <person name="Zolan M.E."/>
            <person name="Pukkila P.J."/>
        </authorList>
    </citation>
    <scope>NUCLEOTIDE SEQUENCE [LARGE SCALE GENOMIC DNA]</scope>
    <source>
        <strain evidence="3">Okayama-7 / 130 / ATCC MYA-4618 / FGSC 9003</strain>
    </source>
</reference>
<comment type="caution">
    <text evidence="2">The sequence shown here is derived from an EMBL/GenBank/DDBJ whole genome shotgun (WGS) entry which is preliminary data.</text>
</comment>
<proteinExistence type="predicted"/>
<keyword evidence="1" id="KW-1133">Transmembrane helix</keyword>
<evidence type="ECO:0000313" key="3">
    <source>
        <dbReference type="Proteomes" id="UP000001861"/>
    </source>
</evidence>
<dbReference type="Proteomes" id="UP000001861">
    <property type="component" value="Unassembled WGS sequence"/>
</dbReference>
<evidence type="ECO:0000256" key="1">
    <source>
        <dbReference type="SAM" id="Phobius"/>
    </source>
</evidence>
<protein>
    <submittedName>
        <fullName evidence="2">Uncharacterized protein</fullName>
    </submittedName>
</protein>
<dbReference type="HOGENOM" id="CLU_2073020_0_0_1"/>
<dbReference type="GeneID" id="6008933"/>
<keyword evidence="3" id="KW-1185">Reference proteome</keyword>
<evidence type="ECO:0000313" key="2">
    <source>
        <dbReference type="EMBL" id="EAU89375.2"/>
    </source>
</evidence>
<dbReference type="RefSeq" id="XP_001832446.2">
    <property type="nucleotide sequence ID" value="XM_001832394.2"/>
</dbReference>
<sequence>MGSQGQRSYTISSTTTRTNTDMFSIPINKNVGKRGTTMDRNCYIPTRCCRERDTKPLGGHNCGGRCSNSTPNPLINLSTWRLTAVACVTVVSAALGAMYIMGRDVKGKEQQYSPNSRP</sequence>
<gene>
    <name evidence="2" type="ORF">CC1G_11071</name>
</gene>